<dbReference type="Pfam" id="PF22697">
    <property type="entry name" value="SOS1_NGEF_PH"/>
    <property type="match status" value="1"/>
</dbReference>
<dbReference type="InterPro" id="IPR035899">
    <property type="entry name" value="DBL_dom_sf"/>
</dbReference>
<feature type="domain" description="Phorbol-ester/DAG-type" evidence="13">
    <location>
        <begin position="371"/>
        <end position="420"/>
    </location>
</feature>
<dbReference type="InterPro" id="IPR001849">
    <property type="entry name" value="PH_domain"/>
</dbReference>
<dbReference type="InterPro" id="IPR001452">
    <property type="entry name" value="SH3_domain"/>
</dbReference>
<gene>
    <name evidence="14" type="ORF">WA026_005680</name>
</gene>
<keyword evidence="3" id="KW-0344">Guanine-nucleotide releasing factor</keyword>
<keyword evidence="7 8" id="KW-0727">SH2 domain</keyword>
<dbReference type="Proteomes" id="UP001431783">
    <property type="component" value="Unassembled WGS sequence"/>
</dbReference>
<evidence type="ECO:0000256" key="2">
    <source>
        <dbReference type="ARBA" id="ARBA00022553"/>
    </source>
</evidence>
<evidence type="ECO:0000313" key="14">
    <source>
        <dbReference type="EMBL" id="KAK9874864.1"/>
    </source>
</evidence>
<dbReference type="GO" id="GO:0048468">
    <property type="term" value="P:cell development"/>
    <property type="evidence" value="ECO:0007669"/>
    <property type="project" value="UniProtKB-ARBA"/>
</dbReference>
<dbReference type="PROSITE" id="PS50002">
    <property type="entry name" value="SH3"/>
    <property type="match status" value="1"/>
</dbReference>
<evidence type="ECO:0000313" key="15">
    <source>
        <dbReference type="Proteomes" id="UP001431783"/>
    </source>
</evidence>
<proteinExistence type="predicted"/>
<dbReference type="EMBL" id="JARQZJ010000032">
    <property type="protein sequence ID" value="KAK9874864.1"/>
    <property type="molecule type" value="Genomic_DNA"/>
</dbReference>
<dbReference type="InterPro" id="IPR002219">
    <property type="entry name" value="PKC_DAG/PE"/>
</dbReference>
<feature type="domain" description="DH" evidence="12">
    <location>
        <begin position="43"/>
        <end position="222"/>
    </location>
</feature>
<name>A0AAW1TVR3_9CUCU</name>
<dbReference type="Pfam" id="PF07653">
    <property type="entry name" value="SH3_2"/>
    <property type="match status" value="1"/>
</dbReference>
<dbReference type="PANTHER" id="PTHR45818">
    <property type="entry name" value="PROTEIN VAV"/>
    <property type="match status" value="1"/>
</dbReference>
<dbReference type="SMART" id="SM00252">
    <property type="entry name" value="SH2"/>
    <property type="match status" value="1"/>
</dbReference>
<evidence type="ECO:0000256" key="3">
    <source>
        <dbReference type="ARBA" id="ARBA00022658"/>
    </source>
</evidence>
<keyword evidence="5" id="KW-0677">Repeat</keyword>
<protein>
    <submittedName>
        <fullName evidence="14">Uncharacterized protein</fullName>
    </submittedName>
</protein>
<evidence type="ECO:0000256" key="4">
    <source>
        <dbReference type="ARBA" id="ARBA00022723"/>
    </source>
</evidence>
<dbReference type="Gene3D" id="2.30.29.30">
    <property type="entry name" value="Pleckstrin-homology domain (PH domain)/Phosphotyrosine-binding domain (PTB)"/>
    <property type="match status" value="1"/>
</dbReference>
<dbReference type="CDD" id="cd00160">
    <property type="entry name" value="RhoGEF"/>
    <property type="match status" value="1"/>
</dbReference>
<dbReference type="CDD" id="cd20810">
    <property type="entry name" value="C1_VAV"/>
    <property type="match status" value="1"/>
</dbReference>
<dbReference type="SMART" id="SM00325">
    <property type="entry name" value="RhoGEF"/>
    <property type="match status" value="1"/>
</dbReference>
<reference evidence="14 15" key="1">
    <citation type="submission" date="2023-03" db="EMBL/GenBank/DDBJ databases">
        <title>Genome insight into feeding habits of ladybird beetles.</title>
        <authorList>
            <person name="Li H.-S."/>
            <person name="Huang Y.-H."/>
            <person name="Pang H."/>
        </authorList>
    </citation>
    <scope>NUCLEOTIDE SEQUENCE [LARGE SCALE GENOMIC DNA]</scope>
    <source>
        <strain evidence="14">SYSU_2023b</strain>
        <tissue evidence="14">Whole body</tissue>
    </source>
</reference>
<dbReference type="Pfam" id="PF00130">
    <property type="entry name" value="C1_1"/>
    <property type="match status" value="1"/>
</dbReference>
<evidence type="ECO:0000256" key="5">
    <source>
        <dbReference type="ARBA" id="ARBA00022737"/>
    </source>
</evidence>
<dbReference type="SMART" id="SM00109">
    <property type="entry name" value="C1"/>
    <property type="match status" value="1"/>
</dbReference>
<keyword evidence="2" id="KW-0597">Phosphoprotein</keyword>
<dbReference type="Gene3D" id="1.20.900.10">
    <property type="entry name" value="Dbl homology (DH) domain"/>
    <property type="match status" value="1"/>
</dbReference>
<dbReference type="AlphaFoldDB" id="A0AAW1TVR3"/>
<dbReference type="Gene3D" id="3.30.505.10">
    <property type="entry name" value="SH2 domain"/>
    <property type="match status" value="1"/>
</dbReference>
<evidence type="ECO:0000256" key="7">
    <source>
        <dbReference type="ARBA" id="ARBA00022999"/>
    </source>
</evidence>
<evidence type="ECO:0000259" key="10">
    <source>
        <dbReference type="PROSITE" id="PS50001"/>
    </source>
</evidence>
<dbReference type="GO" id="GO:0005737">
    <property type="term" value="C:cytoplasm"/>
    <property type="evidence" value="ECO:0007669"/>
    <property type="project" value="TreeGrafter"/>
</dbReference>
<evidence type="ECO:0000256" key="8">
    <source>
        <dbReference type="PROSITE-ProRule" id="PRU00191"/>
    </source>
</evidence>
<dbReference type="PROSITE" id="PS50081">
    <property type="entry name" value="ZF_DAG_PE_2"/>
    <property type="match status" value="1"/>
</dbReference>
<dbReference type="GO" id="GO:0046872">
    <property type="term" value="F:metal ion binding"/>
    <property type="evidence" value="ECO:0007669"/>
    <property type="project" value="UniProtKB-KW"/>
</dbReference>
<dbReference type="Gene3D" id="2.30.30.40">
    <property type="entry name" value="SH3 Domains"/>
    <property type="match status" value="1"/>
</dbReference>
<dbReference type="InterPro" id="IPR055251">
    <property type="entry name" value="SOS1_NGEF_PH"/>
</dbReference>
<dbReference type="InterPro" id="IPR036860">
    <property type="entry name" value="SH2_dom_sf"/>
</dbReference>
<evidence type="ECO:0000259" key="13">
    <source>
        <dbReference type="PROSITE" id="PS50081"/>
    </source>
</evidence>
<dbReference type="SUPFAM" id="SSF48065">
    <property type="entry name" value="DBL homology domain (DH-domain)"/>
    <property type="match status" value="1"/>
</dbReference>
<evidence type="ECO:0000256" key="9">
    <source>
        <dbReference type="PROSITE-ProRule" id="PRU00192"/>
    </source>
</evidence>
<dbReference type="InterPro" id="IPR000980">
    <property type="entry name" value="SH2"/>
</dbReference>
<dbReference type="GO" id="GO:0016477">
    <property type="term" value="P:cell migration"/>
    <property type="evidence" value="ECO:0007669"/>
    <property type="project" value="TreeGrafter"/>
</dbReference>
<dbReference type="GO" id="GO:0005085">
    <property type="term" value="F:guanyl-nucleotide exchange factor activity"/>
    <property type="evidence" value="ECO:0007669"/>
    <property type="project" value="UniProtKB-KW"/>
</dbReference>
<dbReference type="Pfam" id="PF00017">
    <property type="entry name" value="SH2"/>
    <property type="match status" value="1"/>
</dbReference>
<dbReference type="InterPro" id="IPR036028">
    <property type="entry name" value="SH3-like_dom_sf"/>
</dbReference>
<comment type="caution">
    <text evidence="14">The sequence shown here is derived from an EMBL/GenBank/DDBJ whole genome shotgun (WGS) entry which is preliminary data.</text>
</comment>
<organism evidence="14 15">
    <name type="scientific">Henosepilachna vigintioctopunctata</name>
    <dbReference type="NCBI Taxonomy" id="420089"/>
    <lineage>
        <taxon>Eukaryota</taxon>
        <taxon>Metazoa</taxon>
        <taxon>Ecdysozoa</taxon>
        <taxon>Arthropoda</taxon>
        <taxon>Hexapoda</taxon>
        <taxon>Insecta</taxon>
        <taxon>Pterygota</taxon>
        <taxon>Neoptera</taxon>
        <taxon>Endopterygota</taxon>
        <taxon>Coleoptera</taxon>
        <taxon>Polyphaga</taxon>
        <taxon>Cucujiformia</taxon>
        <taxon>Coccinelloidea</taxon>
        <taxon>Coccinellidae</taxon>
        <taxon>Epilachninae</taxon>
        <taxon>Epilachnini</taxon>
        <taxon>Henosepilachna</taxon>
    </lineage>
</organism>
<dbReference type="PROSITE" id="PS50001">
    <property type="entry name" value="SH2"/>
    <property type="match status" value="1"/>
</dbReference>
<dbReference type="SUPFAM" id="SSF55550">
    <property type="entry name" value="SH2 domain"/>
    <property type="match status" value="1"/>
</dbReference>
<keyword evidence="6" id="KW-0862">Zinc</keyword>
<keyword evidence="1 9" id="KW-0728">SH3 domain</keyword>
<evidence type="ECO:0000259" key="11">
    <source>
        <dbReference type="PROSITE" id="PS50002"/>
    </source>
</evidence>
<dbReference type="GO" id="GO:0009653">
    <property type="term" value="P:anatomical structure morphogenesis"/>
    <property type="evidence" value="ECO:0007669"/>
    <property type="project" value="UniProtKB-ARBA"/>
</dbReference>
<evidence type="ECO:0000256" key="6">
    <source>
        <dbReference type="ARBA" id="ARBA00022833"/>
    </source>
</evidence>
<dbReference type="PANTHER" id="PTHR45818:SF3">
    <property type="entry name" value="PROTEIN VAV"/>
    <property type="match status" value="1"/>
</dbReference>
<feature type="domain" description="SH3" evidence="11">
    <location>
        <begin position="555"/>
        <end position="617"/>
    </location>
</feature>
<keyword evidence="15" id="KW-1185">Reference proteome</keyword>
<accession>A0AAW1TVR3</accession>
<dbReference type="SUPFAM" id="SSF50729">
    <property type="entry name" value="PH domain-like"/>
    <property type="match status" value="1"/>
</dbReference>
<dbReference type="SMART" id="SM00233">
    <property type="entry name" value="PH"/>
    <property type="match status" value="1"/>
</dbReference>
<sequence length="621" mass="73184">MLREPMIYGRPIEQQHEPINEEIYQDLCLVGVYNRQEPPTMEKRDFVIKELVDTENNYVDVLSKLTNNFVMRLVTYMRPQDHEIIFYKISELYDVHQDFNKALSRMRYDMSVKLSLIFMQWKEKFLVYGPYCANLTKAINTLQELCDNNEEFNKIVEFHEKKANNGKFKLRDVLSVPMQRILKYHLLLEKLIENTDMTHEEYIDLKRAREAMIDVAGYINEAARDKEHLDVISNLQENITEWSAGKDVNLSDYGRLIKDGEIKFKAHDDQKTKNRYVFIFDKCILICKQLKGQQFAFRDLINIAEFHIDEAHNRAILNREARWSYNFHLVKNDNVTAYTFFVRSIELKDQMIKAISDALDNIRPTAFKRSTHNFELQTFKNPEQCQYCSKYLKGLIFQGYRCLTCKIVVHKCCLANSGRCGSSVSLSSMSSSSPSPQNININDDDAALRSKLWFVGEMDRDTAQRVLDRRENGTFLVRIRPKNNEADKYALSLKTDHTVKHMKICSKMDAGEKKFFLSWSKFFNSIEDLIINYQMYSLKENFERLGENTKLRWPYKQIYATVIRKFNPQDHFQVALREGTRIVLLGKEGYRDGWWKGKTDLNEVGYFPSSFVREESEVKFD</sequence>
<dbReference type="InterPro" id="IPR037832">
    <property type="entry name" value="PH_Vav"/>
</dbReference>
<dbReference type="Gene3D" id="3.30.60.20">
    <property type="match status" value="1"/>
</dbReference>
<dbReference type="InterPro" id="IPR000219">
    <property type="entry name" value="DH_dom"/>
</dbReference>
<evidence type="ECO:0000259" key="12">
    <source>
        <dbReference type="PROSITE" id="PS50010"/>
    </source>
</evidence>
<keyword evidence="4" id="KW-0479">Metal-binding</keyword>
<evidence type="ECO:0000256" key="1">
    <source>
        <dbReference type="ARBA" id="ARBA00022443"/>
    </source>
</evidence>
<dbReference type="PROSITE" id="PS00479">
    <property type="entry name" value="ZF_DAG_PE_1"/>
    <property type="match status" value="1"/>
</dbReference>
<dbReference type="InterPro" id="IPR011993">
    <property type="entry name" value="PH-like_dom_sf"/>
</dbReference>
<dbReference type="CDD" id="cd01223">
    <property type="entry name" value="PH_Vav"/>
    <property type="match status" value="1"/>
</dbReference>
<dbReference type="SUPFAM" id="SSF50044">
    <property type="entry name" value="SH3-domain"/>
    <property type="match status" value="1"/>
</dbReference>
<dbReference type="Pfam" id="PF00621">
    <property type="entry name" value="RhoGEF"/>
    <property type="match status" value="1"/>
</dbReference>
<dbReference type="PROSITE" id="PS50010">
    <property type="entry name" value="DH_2"/>
    <property type="match status" value="1"/>
</dbReference>
<feature type="domain" description="SH2" evidence="10">
    <location>
        <begin position="453"/>
        <end position="555"/>
    </location>
</feature>
<dbReference type="SMART" id="SM00326">
    <property type="entry name" value="SH3"/>
    <property type="match status" value="1"/>
</dbReference>